<proteinExistence type="predicted"/>
<evidence type="ECO:0000256" key="1">
    <source>
        <dbReference type="SAM" id="MobiDB-lite"/>
    </source>
</evidence>
<accession>H8K737</accession>
<dbReference type="HOGENOM" id="CLU_2131622_0_0_5"/>
<protein>
    <submittedName>
        <fullName evidence="2">Uncharacterized protein</fullName>
    </submittedName>
</protein>
<keyword evidence="3" id="KW-1185">Reference proteome</keyword>
<name>H8K737_RICAC</name>
<reference evidence="3" key="1">
    <citation type="submission" date="2012-02" db="EMBL/GenBank/DDBJ databases">
        <title>Complete genome sequence of Rickettsia australis strain Cutlack.</title>
        <authorList>
            <person name="Johnson S.L."/>
            <person name="Munk A.C."/>
            <person name="Han S."/>
            <person name="Bruce D.C."/>
            <person name="Dasch G.A."/>
        </authorList>
    </citation>
    <scope>NUCLEOTIDE SEQUENCE [LARGE SCALE GENOMIC DNA]</scope>
    <source>
        <strain evidence="3">Cutlack</strain>
    </source>
</reference>
<evidence type="ECO:0000313" key="2">
    <source>
        <dbReference type="EMBL" id="AFC71080.1"/>
    </source>
</evidence>
<dbReference type="KEGG" id="rau:MC5_03780"/>
<dbReference type="Proteomes" id="UP000007589">
    <property type="component" value="Chromosome"/>
</dbReference>
<dbReference type="AlphaFoldDB" id="H8K737"/>
<gene>
    <name evidence="2" type="ordered locus">MC5_03780</name>
</gene>
<evidence type="ECO:0000313" key="3">
    <source>
        <dbReference type="Proteomes" id="UP000007589"/>
    </source>
</evidence>
<organism evidence="2 3">
    <name type="scientific">Rickettsia australis (strain Cutlack)</name>
    <dbReference type="NCBI Taxonomy" id="1105110"/>
    <lineage>
        <taxon>Bacteria</taxon>
        <taxon>Pseudomonadati</taxon>
        <taxon>Pseudomonadota</taxon>
        <taxon>Alphaproteobacteria</taxon>
        <taxon>Rickettsiales</taxon>
        <taxon>Rickettsiaceae</taxon>
        <taxon>Rickettsieae</taxon>
        <taxon>Rickettsia</taxon>
        <taxon>spotted fever group</taxon>
    </lineage>
</organism>
<dbReference type="RefSeq" id="WP_014412609.1">
    <property type="nucleotide sequence ID" value="NC_017058.1"/>
</dbReference>
<sequence length="113" mass="12668">MCICLSRINTNTDKIKHDNDDVKNSKNELLSSSIEEELVFSRPVLPTDNESPRKSSSLNTNKRKHSSSEKEELTLSDSEDEALNSSVNKQLSKKPKASNFGEVMPILFELAKT</sequence>
<dbReference type="EMBL" id="CP003338">
    <property type="protein sequence ID" value="AFC71080.1"/>
    <property type="molecule type" value="Genomic_DNA"/>
</dbReference>
<feature type="region of interest" description="Disordered" evidence="1">
    <location>
        <begin position="41"/>
        <end position="98"/>
    </location>
</feature>